<evidence type="ECO:0000256" key="1">
    <source>
        <dbReference type="SAM" id="Phobius"/>
    </source>
</evidence>
<comment type="caution">
    <text evidence="2">The sequence shown here is derived from an EMBL/GenBank/DDBJ whole genome shotgun (WGS) entry which is preliminary data.</text>
</comment>
<feature type="transmembrane region" description="Helical" evidence="1">
    <location>
        <begin position="65"/>
        <end position="83"/>
    </location>
</feature>
<feature type="transmembrane region" description="Helical" evidence="1">
    <location>
        <begin position="7"/>
        <end position="28"/>
    </location>
</feature>
<keyword evidence="1" id="KW-0472">Membrane</keyword>
<protein>
    <submittedName>
        <fullName evidence="2">TrgA family protein</fullName>
    </submittedName>
</protein>
<dbReference type="Proteomes" id="UP001627408">
    <property type="component" value="Unassembled WGS sequence"/>
</dbReference>
<feature type="transmembrane region" description="Helical" evidence="1">
    <location>
        <begin position="34"/>
        <end position="53"/>
    </location>
</feature>
<evidence type="ECO:0000313" key="3">
    <source>
        <dbReference type="Proteomes" id="UP001627408"/>
    </source>
</evidence>
<sequence length="146" mass="15937">MPDAAKLVAAFGMAVLAFVVSFMIMPLFEEDTNFGWFVQVNVVVGALVGWMVIGSRAGRSTISAINVGLTAPVVLVFWGLFIQSCNEMVRIAMKNRYDGAFEALVAIFEIGAEWALLMSTIPIWATLLVGGMIVGLAAEFAWRTWR</sequence>
<dbReference type="NCBIfam" id="NF033773">
    <property type="entry name" value="tellur_TrgA"/>
    <property type="match status" value="1"/>
</dbReference>
<feature type="transmembrane region" description="Helical" evidence="1">
    <location>
        <begin position="121"/>
        <end position="142"/>
    </location>
</feature>
<proteinExistence type="predicted"/>
<dbReference type="EMBL" id="JBHDIY010000002">
    <property type="protein sequence ID" value="MFL4471230.1"/>
    <property type="molecule type" value="Genomic_DNA"/>
</dbReference>
<organism evidence="2 3">
    <name type="scientific">Tateyamaria armeniaca</name>
    <dbReference type="NCBI Taxonomy" id="2518930"/>
    <lineage>
        <taxon>Bacteria</taxon>
        <taxon>Pseudomonadati</taxon>
        <taxon>Pseudomonadota</taxon>
        <taxon>Alphaproteobacteria</taxon>
        <taxon>Rhodobacterales</taxon>
        <taxon>Roseobacteraceae</taxon>
        <taxon>Tateyamaria</taxon>
    </lineage>
</organism>
<keyword evidence="1" id="KW-0812">Transmembrane</keyword>
<name>A0ABW8UWK7_9RHOB</name>
<keyword evidence="1" id="KW-1133">Transmembrane helix</keyword>
<dbReference type="InterPro" id="IPR047784">
    <property type="entry name" value="TrgA"/>
</dbReference>
<accession>A0ABW8UWK7</accession>
<reference evidence="2 3" key="1">
    <citation type="submission" date="2024-08" db="EMBL/GenBank/DDBJ databases">
        <title>Tateyamaria sp. nov., isolated from marine algae.</title>
        <authorList>
            <person name="Choi B.J."/>
            <person name="Kim J.M."/>
            <person name="Lee J.K."/>
            <person name="Choi D.G."/>
            <person name="Bayburt H."/>
            <person name="Baek J.H."/>
            <person name="Han D.M."/>
            <person name="Jeon C.O."/>
        </authorList>
    </citation>
    <scope>NUCLEOTIDE SEQUENCE [LARGE SCALE GENOMIC DNA]</scope>
    <source>
        <strain evidence="2 3">KMU-156</strain>
    </source>
</reference>
<evidence type="ECO:0000313" key="2">
    <source>
        <dbReference type="EMBL" id="MFL4471230.1"/>
    </source>
</evidence>
<dbReference type="RefSeq" id="WP_407593058.1">
    <property type="nucleotide sequence ID" value="NZ_JBHDIY010000002.1"/>
</dbReference>
<keyword evidence="3" id="KW-1185">Reference proteome</keyword>
<gene>
    <name evidence="2" type="ORF">ACERZ8_15575</name>
</gene>